<protein>
    <submittedName>
        <fullName evidence="1">Uncharacterized protein</fullName>
    </submittedName>
</protein>
<organism evidence="1 2">
    <name type="scientific">Guyanagaster necrorhizus</name>
    <dbReference type="NCBI Taxonomy" id="856835"/>
    <lineage>
        <taxon>Eukaryota</taxon>
        <taxon>Fungi</taxon>
        <taxon>Dikarya</taxon>
        <taxon>Basidiomycota</taxon>
        <taxon>Agaricomycotina</taxon>
        <taxon>Agaricomycetes</taxon>
        <taxon>Agaricomycetidae</taxon>
        <taxon>Agaricales</taxon>
        <taxon>Marasmiineae</taxon>
        <taxon>Physalacriaceae</taxon>
        <taxon>Guyanagaster</taxon>
    </lineage>
</organism>
<evidence type="ECO:0000313" key="1">
    <source>
        <dbReference type="EMBL" id="KAG7441963.1"/>
    </source>
</evidence>
<dbReference type="EMBL" id="MU250555">
    <property type="protein sequence ID" value="KAG7441963.1"/>
    <property type="molecule type" value="Genomic_DNA"/>
</dbReference>
<name>A0A9P8AN56_9AGAR</name>
<dbReference type="Proteomes" id="UP000812287">
    <property type="component" value="Unassembled WGS sequence"/>
</dbReference>
<dbReference type="GeneID" id="66106754"/>
<keyword evidence="2" id="KW-1185">Reference proteome</keyword>
<reference evidence="1" key="1">
    <citation type="submission" date="2020-11" db="EMBL/GenBank/DDBJ databases">
        <title>Adaptations for nitrogen fixation in a non-lichenized fungal sporocarp promotes dispersal by wood-feeding termites.</title>
        <authorList>
            <consortium name="DOE Joint Genome Institute"/>
            <person name="Koch R.A."/>
            <person name="Yoon G."/>
            <person name="Arayal U."/>
            <person name="Lail K."/>
            <person name="Amirebrahimi M."/>
            <person name="Labutti K."/>
            <person name="Lipzen A."/>
            <person name="Riley R."/>
            <person name="Barry K."/>
            <person name="Henrissat B."/>
            <person name="Grigoriev I.V."/>
            <person name="Herr J.R."/>
            <person name="Aime M.C."/>
        </authorList>
    </citation>
    <scope>NUCLEOTIDE SEQUENCE</scope>
    <source>
        <strain evidence="1">MCA 3950</strain>
    </source>
</reference>
<dbReference type="RefSeq" id="XP_043035463.1">
    <property type="nucleotide sequence ID" value="XM_043184457.1"/>
</dbReference>
<evidence type="ECO:0000313" key="2">
    <source>
        <dbReference type="Proteomes" id="UP000812287"/>
    </source>
</evidence>
<dbReference type="OrthoDB" id="2432613at2759"/>
<proteinExistence type="predicted"/>
<accession>A0A9P8AN56</accession>
<dbReference type="AlphaFoldDB" id="A0A9P8AN56"/>
<sequence>MSVRGYMVDCPSVANICCTILVLSWATRIQLSWIAMGRGEAVGKSTFKYLAMHEFDNGDFLKIPEWAATDSYDQEATCVTEWTGDKSSKWRDMAIKLMTGSNTAMVHITTSLSSIQH</sequence>
<comment type="caution">
    <text evidence="1">The sequence shown here is derived from an EMBL/GenBank/DDBJ whole genome shotgun (WGS) entry which is preliminary data.</text>
</comment>
<gene>
    <name evidence="1" type="ORF">BT62DRAFT_922980</name>
</gene>